<dbReference type="AlphaFoldDB" id="A0A0F7FTB7"/>
<reference evidence="1" key="1">
    <citation type="submission" date="2019-08" db="EMBL/GenBank/DDBJ databases">
        <title>Complete genome sequence of a mangrove-derived Streptomyces xiamenensis.</title>
        <authorList>
            <person name="Xu J."/>
        </authorList>
    </citation>
    <scope>NUCLEOTIDE SEQUENCE</scope>
    <source>
        <strain evidence="1">318</strain>
    </source>
</reference>
<keyword evidence="2" id="KW-1185">Reference proteome</keyword>
<dbReference type="Proteomes" id="UP000034034">
    <property type="component" value="Chromosome"/>
</dbReference>
<gene>
    <name evidence="1" type="ORF">SXIM_19080</name>
</gene>
<organism evidence="1 2">
    <name type="scientific">Streptomyces xiamenensis</name>
    <dbReference type="NCBI Taxonomy" id="408015"/>
    <lineage>
        <taxon>Bacteria</taxon>
        <taxon>Bacillati</taxon>
        <taxon>Actinomycetota</taxon>
        <taxon>Actinomycetes</taxon>
        <taxon>Kitasatosporales</taxon>
        <taxon>Streptomycetaceae</taxon>
        <taxon>Streptomyces</taxon>
    </lineage>
</organism>
<dbReference type="KEGG" id="sxi:SXIM_19080"/>
<protein>
    <submittedName>
        <fullName evidence="1">Uncharacterized protein</fullName>
    </submittedName>
</protein>
<sequence>MLPEPTCRHGVWPPAAPARSRCCPTAYEVHVSWAPSQGCLTGRDNGLWQADRHCGEARGRKHEDAGDAGS</sequence>
<name>A0A0F7FTB7_9ACTN</name>
<accession>A0A0F7FTB7</accession>
<dbReference type="STRING" id="408015.SXIM_19080"/>
<proteinExistence type="predicted"/>
<dbReference type="EMBL" id="CP009922">
    <property type="protein sequence ID" value="AKG43292.1"/>
    <property type="molecule type" value="Genomic_DNA"/>
</dbReference>
<evidence type="ECO:0000313" key="2">
    <source>
        <dbReference type="Proteomes" id="UP000034034"/>
    </source>
</evidence>
<dbReference type="HOGENOM" id="CLU_2756318_0_0_11"/>
<evidence type="ECO:0000313" key="1">
    <source>
        <dbReference type="EMBL" id="AKG43292.1"/>
    </source>
</evidence>